<evidence type="ECO:0000256" key="3">
    <source>
        <dbReference type="ARBA" id="ARBA00022729"/>
    </source>
</evidence>
<evidence type="ECO:0000256" key="4">
    <source>
        <dbReference type="ARBA" id="ARBA00023157"/>
    </source>
</evidence>
<feature type="compositionally biased region" description="Polar residues" evidence="5">
    <location>
        <begin position="448"/>
        <end position="460"/>
    </location>
</feature>
<feature type="non-terminal residue" evidence="8">
    <location>
        <position position="1"/>
    </location>
</feature>
<evidence type="ECO:0000259" key="6">
    <source>
        <dbReference type="Pfam" id="PF12160"/>
    </source>
</evidence>
<dbReference type="AlphaFoldDB" id="A0A341AJS5"/>
<keyword evidence="2" id="KW-0964">Secreted</keyword>
<gene>
    <name evidence="8" type="primary">LOC112392054</name>
</gene>
<feature type="compositionally biased region" description="Polar residues" evidence="5">
    <location>
        <begin position="397"/>
        <end position="411"/>
    </location>
</feature>
<keyword evidence="4" id="KW-1015">Disulfide bond</keyword>
<evidence type="ECO:0000313" key="8">
    <source>
        <dbReference type="RefSeq" id="XP_024589357.1"/>
    </source>
</evidence>
<dbReference type="InParanoid" id="A0A341AJS5"/>
<dbReference type="SUPFAM" id="SSF58010">
    <property type="entry name" value="Fibrinogen coiled-coil and central regions"/>
    <property type="match status" value="1"/>
</dbReference>
<dbReference type="Gene3D" id="1.20.5.50">
    <property type="match status" value="1"/>
</dbReference>
<dbReference type="InterPro" id="IPR037579">
    <property type="entry name" value="FIB_ANG-like"/>
</dbReference>
<dbReference type="Pfam" id="PF12160">
    <property type="entry name" value="Fibrinogen_aC"/>
    <property type="match status" value="1"/>
</dbReference>
<dbReference type="PANTHER" id="PTHR47221:SF3">
    <property type="entry name" value="FIBRINOGEN ALPHA CHAIN"/>
    <property type="match status" value="1"/>
</dbReference>
<dbReference type="Proteomes" id="UP000252040">
    <property type="component" value="Unplaced"/>
</dbReference>
<dbReference type="GeneID" id="112392054"/>
<feature type="compositionally biased region" description="Basic residues" evidence="5">
    <location>
        <begin position="433"/>
        <end position="444"/>
    </location>
</feature>
<dbReference type="KEGG" id="nasi:112392054"/>
<feature type="compositionally biased region" description="Polar residues" evidence="5">
    <location>
        <begin position="106"/>
        <end position="126"/>
    </location>
</feature>
<feature type="region of interest" description="Disordered" evidence="5">
    <location>
        <begin position="95"/>
        <end position="246"/>
    </location>
</feature>
<proteinExistence type="predicted"/>
<dbReference type="GO" id="GO:0005201">
    <property type="term" value="F:extracellular matrix structural constituent"/>
    <property type="evidence" value="ECO:0007669"/>
    <property type="project" value="TreeGrafter"/>
</dbReference>
<dbReference type="PANTHER" id="PTHR47221">
    <property type="entry name" value="FIBRINOGEN ALPHA CHAIN"/>
    <property type="match status" value="1"/>
</dbReference>
<accession>A0A341AJS5</accession>
<dbReference type="STRING" id="1706337.A0A341AJS5"/>
<keyword evidence="3" id="KW-0732">Signal</keyword>
<evidence type="ECO:0000256" key="1">
    <source>
        <dbReference type="ARBA" id="ARBA00004613"/>
    </source>
</evidence>
<feature type="compositionally biased region" description="Polar residues" evidence="5">
    <location>
        <begin position="216"/>
        <end position="226"/>
    </location>
</feature>
<dbReference type="GO" id="GO:0034116">
    <property type="term" value="P:positive regulation of heterotypic cell-cell adhesion"/>
    <property type="evidence" value="ECO:0007669"/>
    <property type="project" value="TreeGrafter"/>
</dbReference>
<sequence>VDIDIKIRSCKGSCNRALEHKVDLEDYKDQQKQLEQVIAIDLLPSRDSQYLPLIKMRPVPGPIPREFKSQLQQAPPEWKALLDTQQMKMELERFGGDGQARGDSASHGTGSASESPRKPGTSSIGNVNPGIYGPGGAGTWNTGHPDPGSAGTWNIGRPEPGSAGTWNTGHPDPGSAGTWNTGHPDPGSAGTWNIERPEPGSAGTWNTGHPDPGSAGTWNTGSSVSASFRPDSSGHGNIRPSNPDWGTFEEVSGNISPGTKKELHTGKLVTTKGDKELLIGSEKISGHTTTTRRSCSKIVTRTITHADGHTEMTKEVVNSEDGSDCIDTDLDFQLSGRGNLDDFFRRHNDGFFSPMFKELDSKIHSTVSDLGDISSHHLGLPEVSSSSKTSSHGKEFASSSMTINRRGSTFESKGYKMADEAESEEDLGFRGAHATKRGHAKTRPARGISTSPLGKPSVTP</sequence>
<evidence type="ECO:0000256" key="2">
    <source>
        <dbReference type="ARBA" id="ARBA00022525"/>
    </source>
</evidence>
<dbReference type="GO" id="GO:0005577">
    <property type="term" value="C:fibrinogen complex"/>
    <property type="evidence" value="ECO:0007669"/>
    <property type="project" value="TreeGrafter"/>
</dbReference>
<comment type="subcellular location">
    <subcellularLocation>
        <location evidence="1">Secreted</location>
    </subcellularLocation>
</comment>
<evidence type="ECO:0000256" key="5">
    <source>
        <dbReference type="SAM" id="MobiDB-lite"/>
    </source>
</evidence>
<dbReference type="GO" id="GO:0042730">
    <property type="term" value="P:fibrinolysis"/>
    <property type="evidence" value="ECO:0007669"/>
    <property type="project" value="TreeGrafter"/>
</dbReference>
<dbReference type="GO" id="GO:0070527">
    <property type="term" value="P:platelet aggregation"/>
    <property type="evidence" value="ECO:0007669"/>
    <property type="project" value="TreeGrafter"/>
</dbReference>
<dbReference type="RefSeq" id="XP_024589357.1">
    <property type="nucleotide sequence ID" value="XM_024733589.1"/>
</dbReference>
<organism evidence="7 8">
    <name type="scientific">Neophocaena asiaeorientalis asiaeorientalis</name>
    <name type="common">Yangtze finless porpoise</name>
    <name type="synonym">Neophocaena phocaenoides subsp. asiaeorientalis</name>
    <dbReference type="NCBI Taxonomy" id="1706337"/>
    <lineage>
        <taxon>Eukaryota</taxon>
        <taxon>Metazoa</taxon>
        <taxon>Chordata</taxon>
        <taxon>Craniata</taxon>
        <taxon>Vertebrata</taxon>
        <taxon>Euteleostomi</taxon>
        <taxon>Mammalia</taxon>
        <taxon>Eutheria</taxon>
        <taxon>Laurasiatheria</taxon>
        <taxon>Artiodactyla</taxon>
        <taxon>Whippomorpha</taxon>
        <taxon>Cetacea</taxon>
        <taxon>Odontoceti</taxon>
        <taxon>Phocoenidae</taxon>
        <taxon>Neophocaena</taxon>
    </lineage>
</organism>
<dbReference type="GO" id="GO:0072377">
    <property type="term" value="P:blood coagulation, common pathway"/>
    <property type="evidence" value="ECO:0007669"/>
    <property type="project" value="TreeGrafter"/>
</dbReference>
<evidence type="ECO:0000313" key="7">
    <source>
        <dbReference type="Proteomes" id="UP000252040"/>
    </source>
</evidence>
<protein>
    <submittedName>
        <fullName evidence="8">Fibrinogen alpha chain-like</fullName>
    </submittedName>
</protein>
<dbReference type="GO" id="GO:0030674">
    <property type="term" value="F:protein-macromolecule adaptor activity"/>
    <property type="evidence" value="ECO:0007669"/>
    <property type="project" value="TreeGrafter"/>
</dbReference>
<keyword evidence="7" id="KW-1185">Reference proteome</keyword>
<reference evidence="8" key="1">
    <citation type="submission" date="2025-08" db="UniProtKB">
        <authorList>
            <consortium name="RefSeq"/>
        </authorList>
    </citation>
    <scope>IDENTIFICATION</scope>
    <source>
        <tissue evidence="8">Meat</tissue>
    </source>
</reference>
<name>A0A341AJS5_NEOAA</name>
<feature type="domain" description="Fibrinogen alpha C" evidence="6">
    <location>
        <begin position="282"/>
        <end position="343"/>
    </location>
</feature>
<dbReference type="InterPro" id="IPR021996">
    <property type="entry name" value="Fibrinogen_aC"/>
</dbReference>
<feature type="region of interest" description="Disordered" evidence="5">
    <location>
        <begin position="380"/>
        <end position="460"/>
    </location>
</feature>